<feature type="region of interest" description="Disordered" evidence="1">
    <location>
        <begin position="1"/>
        <end position="27"/>
    </location>
</feature>
<dbReference type="Proteomes" id="UP001552594">
    <property type="component" value="Unassembled WGS sequence"/>
</dbReference>
<name>A0ABV3K1J2_STRON</name>
<feature type="domain" description="AB hydrolase-1" evidence="2">
    <location>
        <begin position="39"/>
        <end position="259"/>
    </location>
</feature>
<dbReference type="PANTHER" id="PTHR43194">
    <property type="entry name" value="HYDROLASE ALPHA/BETA FOLD FAMILY"/>
    <property type="match status" value="1"/>
</dbReference>
<dbReference type="PRINTS" id="PR00111">
    <property type="entry name" value="ABHYDROLASE"/>
</dbReference>
<dbReference type="EMBL" id="JBFAUK010000016">
    <property type="protein sequence ID" value="MEV5508788.1"/>
    <property type="molecule type" value="Genomic_DNA"/>
</dbReference>
<dbReference type="GO" id="GO:0016787">
    <property type="term" value="F:hydrolase activity"/>
    <property type="evidence" value="ECO:0007669"/>
    <property type="project" value="UniProtKB-KW"/>
</dbReference>
<sequence>MSAPVPAGTLRPTRTRTVDVESGGPTEITLQDRDRTRPFLLLHGGGGPATMAGFADLLAERTHSRVLLPTHPGFSGTPKPDTLTDVTALARAYVALLDQLDLQDVTLVGNSFGGWLAAEIALLRSPRVSGAVIIDGIGIQVEDHPPTDVTGLTPAQLQALSFHDPNKAPVPPNAGGNGSGPSPDVRALIGYTGPTMSDPTLAGRLGDLHLPVHVLWGESDRIVTPAYGRAYAGAIPMATFTLLPRTGHLPQVETPEELLGALLDLGRR</sequence>
<keyword evidence="4" id="KW-1185">Reference proteome</keyword>
<evidence type="ECO:0000313" key="4">
    <source>
        <dbReference type="Proteomes" id="UP001552594"/>
    </source>
</evidence>
<feature type="region of interest" description="Disordered" evidence="1">
    <location>
        <begin position="163"/>
        <end position="182"/>
    </location>
</feature>
<dbReference type="Gene3D" id="3.40.50.1820">
    <property type="entry name" value="alpha/beta hydrolase"/>
    <property type="match status" value="1"/>
</dbReference>
<proteinExistence type="predicted"/>
<protein>
    <submittedName>
        <fullName evidence="3">Alpha/beta hydrolase</fullName>
    </submittedName>
</protein>
<gene>
    <name evidence="3" type="ORF">AB0L16_20435</name>
</gene>
<reference evidence="3 4" key="1">
    <citation type="submission" date="2024-06" db="EMBL/GenBank/DDBJ databases">
        <title>The Natural Products Discovery Center: Release of the First 8490 Sequenced Strains for Exploring Actinobacteria Biosynthetic Diversity.</title>
        <authorList>
            <person name="Kalkreuter E."/>
            <person name="Kautsar S.A."/>
            <person name="Yang D."/>
            <person name="Bader C.D."/>
            <person name="Teijaro C.N."/>
            <person name="Fluegel L."/>
            <person name="Davis C.M."/>
            <person name="Simpson J.R."/>
            <person name="Lauterbach L."/>
            <person name="Steele A.D."/>
            <person name="Gui C."/>
            <person name="Meng S."/>
            <person name="Li G."/>
            <person name="Viehrig K."/>
            <person name="Ye F."/>
            <person name="Su P."/>
            <person name="Kiefer A.F."/>
            <person name="Nichols A."/>
            <person name="Cepeda A.J."/>
            <person name="Yan W."/>
            <person name="Fan B."/>
            <person name="Jiang Y."/>
            <person name="Adhikari A."/>
            <person name="Zheng C.-J."/>
            <person name="Schuster L."/>
            <person name="Cowan T.M."/>
            <person name="Smanski M.J."/>
            <person name="Chevrette M.G."/>
            <person name="De Carvalho L.P.S."/>
            <person name="Shen B."/>
        </authorList>
    </citation>
    <scope>NUCLEOTIDE SEQUENCE [LARGE SCALE GENOMIC DNA]</scope>
    <source>
        <strain evidence="3 4">NPDC052347</strain>
    </source>
</reference>
<dbReference type="InterPro" id="IPR029058">
    <property type="entry name" value="AB_hydrolase_fold"/>
</dbReference>
<dbReference type="RefSeq" id="WP_109284664.1">
    <property type="nucleotide sequence ID" value="NZ_JBFAUK010000016.1"/>
</dbReference>
<dbReference type="Pfam" id="PF12697">
    <property type="entry name" value="Abhydrolase_6"/>
    <property type="match status" value="1"/>
</dbReference>
<dbReference type="InterPro" id="IPR050228">
    <property type="entry name" value="Carboxylesterase_BioH"/>
</dbReference>
<dbReference type="PANTHER" id="PTHR43194:SF5">
    <property type="entry name" value="PIMELOYL-[ACYL-CARRIER PROTEIN] METHYL ESTER ESTERASE"/>
    <property type="match status" value="1"/>
</dbReference>
<evidence type="ECO:0000256" key="1">
    <source>
        <dbReference type="SAM" id="MobiDB-lite"/>
    </source>
</evidence>
<accession>A0ABV3K1J2</accession>
<keyword evidence="3" id="KW-0378">Hydrolase</keyword>
<dbReference type="InterPro" id="IPR000073">
    <property type="entry name" value="AB_hydrolase_1"/>
</dbReference>
<comment type="caution">
    <text evidence="3">The sequence shown here is derived from an EMBL/GenBank/DDBJ whole genome shotgun (WGS) entry which is preliminary data.</text>
</comment>
<organism evidence="3 4">
    <name type="scientific">Streptomyces orinoci</name>
    <name type="common">Streptoverticillium orinoci</name>
    <dbReference type="NCBI Taxonomy" id="67339"/>
    <lineage>
        <taxon>Bacteria</taxon>
        <taxon>Bacillati</taxon>
        <taxon>Actinomycetota</taxon>
        <taxon>Actinomycetes</taxon>
        <taxon>Kitasatosporales</taxon>
        <taxon>Streptomycetaceae</taxon>
        <taxon>Streptomyces</taxon>
    </lineage>
</organism>
<evidence type="ECO:0000259" key="2">
    <source>
        <dbReference type="Pfam" id="PF12697"/>
    </source>
</evidence>
<dbReference type="SUPFAM" id="SSF53474">
    <property type="entry name" value="alpha/beta-Hydrolases"/>
    <property type="match status" value="1"/>
</dbReference>
<evidence type="ECO:0000313" key="3">
    <source>
        <dbReference type="EMBL" id="MEV5508788.1"/>
    </source>
</evidence>